<comment type="caution">
    <text evidence="1">The sequence shown here is derived from an EMBL/GenBank/DDBJ whole genome shotgun (WGS) entry which is preliminary data.</text>
</comment>
<evidence type="ECO:0008006" key="3">
    <source>
        <dbReference type="Google" id="ProtNLM"/>
    </source>
</evidence>
<reference evidence="1" key="2">
    <citation type="submission" date="2020-08" db="EMBL/GenBank/DDBJ databases">
        <title>Plant Genome Project.</title>
        <authorList>
            <person name="Zhang R.-G."/>
        </authorList>
    </citation>
    <scope>NUCLEOTIDE SEQUENCE</scope>
    <source>
        <strain evidence="1">Huo1</strain>
        <tissue evidence="1">Leaf</tissue>
    </source>
</reference>
<accession>A0A8X8WMH8</accession>
<dbReference type="Proteomes" id="UP000298416">
    <property type="component" value="Unassembled WGS sequence"/>
</dbReference>
<protein>
    <recommendedName>
        <fullName evidence="3">Beta-galactosidase</fullName>
    </recommendedName>
</protein>
<proteinExistence type="predicted"/>
<dbReference type="AlphaFoldDB" id="A0A8X8WMH8"/>
<dbReference type="InterPro" id="IPR023614">
    <property type="entry name" value="Porin_dom_sf"/>
</dbReference>
<keyword evidence="2" id="KW-1185">Reference proteome</keyword>
<reference evidence="1" key="1">
    <citation type="submission" date="2018-01" db="EMBL/GenBank/DDBJ databases">
        <authorList>
            <person name="Mao J.F."/>
        </authorList>
    </citation>
    <scope>NUCLEOTIDE SEQUENCE</scope>
    <source>
        <strain evidence="1">Huo1</strain>
        <tissue evidence="1">Leaf</tissue>
    </source>
</reference>
<gene>
    <name evidence="1" type="ORF">SASPL_139690</name>
</gene>
<sequence>MGNMILKSIISDPAPPPPMVLVPPLFDFPPLAARTRMVESSYNMLFGKLALKCLFDDYFEEARHFSTRIMLKPIDDPHVDLIATVSVISWLMVHSIKSQMRNLEEAHSFVGKGPLFLCSDVLDPHTFADISVSNSEPTLVVRSCAYYPKFGFGAFGIFPILLKQRKSPEDYGIMGLRYGSSNLSVGATFVPFPESCDELPKNAWLVSKMGRLTAGVQYEPAFGSKDGARYKNLANWSCAVGYGLGSDSPLSPSFNFGLELAKNSQVKNPFEPKEVVGITNYIDFGFELLTRVDDTQQANNIDDSSFQIGASWQANKNFLIKGKVGPLSSSIALAFKSWWKPSFTLSVSAVRDRSKRETALGLGIQVENIREGIYQRADPNFVMLTPSKEHLAEGIQWKIGERPLFESDVTAGNFNGVPKELRPLNKML</sequence>
<dbReference type="Gene3D" id="2.40.160.10">
    <property type="entry name" value="Porin"/>
    <property type="match status" value="1"/>
</dbReference>
<dbReference type="PANTHER" id="PTHR35738:SF3">
    <property type="entry name" value="OS05G0577800 PROTEIN"/>
    <property type="match status" value="1"/>
</dbReference>
<evidence type="ECO:0000313" key="1">
    <source>
        <dbReference type="EMBL" id="KAG6398235.1"/>
    </source>
</evidence>
<organism evidence="1">
    <name type="scientific">Salvia splendens</name>
    <name type="common">Scarlet sage</name>
    <dbReference type="NCBI Taxonomy" id="180675"/>
    <lineage>
        <taxon>Eukaryota</taxon>
        <taxon>Viridiplantae</taxon>
        <taxon>Streptophyta</taxon>
        <taxon>Embryophyta</taxon>
        <taxon>Tracheophyta</taxon>
        <taxon>Spermatophyta</taxon>
        <taxon>Magnoliopsida</taxon>
        <taxon>eudicotyledons</taxon>
        <taxon>Gunneridae</taxon>
        <taxon>Pentapetalae</taxon>
        <taxon>asterids</taxon>
        <taxon>lamiids</taxon>
        <taxon>Lamiales</taxon>
        <taxon>Lamiaceae</taxon>
        <taxon>Nepetoideae</taxon>
        <taxon>Mentheae</taxon>
        <taxon>Salviinae</taxon>
        <taxon>Salvia</taxon>
        <taxon>Salvia subgen. Calosphace</taxon>
        <taxon>core Calosphace</taxon>
    </lineage>
</organism>
<dbReference type="PANTHER" id="PTHR35738">
    <property type="entry name" value="OS05G0577800 PROTEIN"/>
    <property type="match status" value="1"/>
</dbReference>
<name>A0A8X8WMH8_SALSN</name>
<evidence type="ECO:0000313" key="2">
    <source>
        <dbReference type="Proteomes" id="UP000298416"/>
    </source>
</evidence>
<dbReference type="EMBL" id="PNBA02000015">
    <property type="protein sequence ID" value="KAG6398235.1"/>
    <property type="molecule type" value="Genomic_DNA"/>
</dbReference>